<name>A0A8T0D8B7_9TREM</name>
<dbReference type="EMBL" id="JTDF01009765">
    <property type="protein sequence ID" value="KAF8564085.1"/>
    <property type="molecule type" value="Genomic_DNA"/>
</dbReference>
<accession>A0A8T0D8B7</accession>
<organism evidence="2 3">
    <name type="scientific">Paragonimus westermani</name>
    <dbReference type="NCBI Taxonomy" id="34504"/>
    <lineage>
        <taxon>Eukaryota</taxon>
        <taxon>Metazoa</taxon>
        <taxon>Spiralia</taxon>
        <taxon>Lophotrochozoa</taxon>
        <taxon>Platyhelminthes</taxon>
        <taxon>Trematoda</taxon>
        <taxon>Digenea</taxon>
        <taxon>Plagiorchiida</taxon>
        <taxon>Troglotremata</taxon>
        <taxon>Troglotrematidae</taxon>
        <taxon>Paragonimus</taxon>
    </lineage>
</organism>
<evidence type="ECO:0000313" key="2">
    <source>
        <dbReference type="EMBL" id="KAF8564085.1"/>
    </source>
</evidence>
<proteinExistence type="predicted"/>
<dbReference type="AlphaFoldDB" id="A0A8T0D8B7"/>
<protein>
    <submittedName>
        <fullName evidence="2">Uncharacterized protein</fullName>
    </submittedName>
</protein>
<gene>
    <name evidence="2" type="ORF">P879_08212</name>
</gene>
<evidence type="ECO:0000256" key="1">
    <source>
        <dbReference type="SAM" id="MobiDB-lite"/>
    </source>
</evidence>
<evidence type="ECO:0000313" key="3">
    <source>
        <dbReference type="Proteomes" id="UP000699462"/>
    </source>
</evidence>
<dbReference type="Proteomes" id="UP000699462">
    <property type="component" value="Unassembled WGS sequence"/>
</dbReference>
<reference evidence="2 3" key="1">
    <citation type="submission" date="2019-07" db="EMBL/GenBank/DDBJ databases">
        <title>Annotation for the trematode Paragonimus westermani.</title>
        <authorList>
            <person name="Choi Y.-J."/>
        </authorList>
    </citation>
    <scope>NUCLEOTIDE SEQUENCE [LARGE SCALE GENOMIC DNA]</scope>
    <source>
        <strain evidence="2">180907_Pwestermani</strain>
    </source>
</reference>
<sequence>MSSGTESSWQGVNAPQNPCRSQISSHTNFTQPPVFSFPVPSPCYNSPSFRYNQPLSNSNHSDAGHYVSECAPPCFPTPGCSNEGRWQFEGSNFVQDPYTTGHAWRMNVSGSPYRMSPSQTERDRIFAPVTLATAPVSYPPPSFNRFVAPSWAGANNWHRCNSDFMSTQVMPRRPPQPSLHLPPGSCSSFAVCVNSVMPAQCEVQPYPAGGFRESVANTFQDTTRPSCSWTNYADPPTRRLPENTFNHVSY</sequence>
<comment type="caution">
    <text evidence="2">The sequence shown here is derived from an EMBL/GenBank/DDBJ whole genome shotgun (WGS) entry which is preliminary data.</text>
</comment>
<feature type="region of interest" description="Disordered" evidence="1">
    <location>
        <begin position="230"/>
        <end position="250"/>
    </location>
</feature>
<keyword evidence="3" id="KW-1185">Reference proteome</keyword>
<feature type="region of interest" description="Disordered" evidence="1">
    <location>
        <begin position="1"/>
        <end position="25"/>
    </location>
</feature>
<dbReference type="OrthoDB" id="21550at2759"/>